<evidence type="ECO:0000256" key="1">
    <source>
        <dbReference type="ARBA" id="ARBA00012552"/>
    </source>
</evidence>
<keyword evidence="10" id="KW-1185">Reference proteome</keyword>
<dbReference type="RefSeq" id="XP_014678742.1">
    <property type="nucleotide sequence ID" value="XM_014823256.1"/>
</dbReference>
<keyword evidence="3" id="KW-0378">Hydrolase</keyword>
<evidence type="ECO:0000313" key="11">
    <source>
        <dbReference type="RefSeq" id="XP_014678742.1"/>
    </source>
</evidence>
<dbReference type="EC" id="3.6.4.13" evidence="1"/>
<feature type="compositionally biased region" description="Acidic residues" evidence="7">
    <location>
        <begin position="8"/>
        <end position="19"/>
    </location>
</feature>
<dbReference type="InterPro" id="IPR014014">
    <property type="entry name" value="RNA_helicase_DEAD_Q_motif"/>
</dbReference>
<dbReference type="Gene3D" id="3.40.50.300">
    <property type="entry name" value="P-loop containing nucleotide triphosphate hydrolases"/>
    <property type="match status" value="1"/>
</dbReference>
<gene>
    <name evidence="11" type="primary">LOC106818557</name>
</gene>
<feature type="domain" description="Helicase ATP-binding" evidence="8">
    <location>
        <begin position="197"/>
        <end position="257"/>
    </location>
</feature>
<evidence type="ECO:0000259" key="9">
    <source>
        <dbReference type="PROSITE" id="PS51195"/>
    </source>
</evidence>
<dbReference type="InterPro" id="IPR014001">
    <property type="entry name" value="Helicase_ATP-bd"/>
</dbReference>
<dbReference type="Proteomes" id="UP000695022">
    <property type="component" value="Unplaced"/>
</dbReference>
<dbReference type="Pfam" id="PF00270">
    <property type="entry name" value="DEAD"/>
    <property type="match status" value="1"/>
</dbReference>
<reference evidence="11" key="1">
    <citation type="submission" date="2025-08" db="UniProtKB">
        <authorList>
            <consortium name="RefSeq"/>
        </authorList>
    </citation>
    <scope>IDENTIFICATION</scope>
</reference>
<sequence>MGGQGHGEDEEEEEEEDPLDAYMSAIDAEAEKQKKKAKDVESSSKELIAAGDSKRGERADIEEEDDQESFFRYMEENPNAGVILTYTEDGVDIEYDKDGNPIPPERSKVIDPLPPIDHSTIEYRPFARNFYVEHEDIAALSSQEVAALRSKFNIRVTGPSPPPPCSSFAHFGFNQQLMHAIKKSEYTQPTPIQAQAIPAGLAGRDIIGIAKTGSGKTAAYLWPMLVHIMDQPELEPGDGPIGLIMAPTRELSQQIQT</sequence>
<organism evidence="10 11">
    <name type="scientific">Priapulus caudatus</name>
    <name type="common">Priapulid worm</name>
    <dbReference type="NCBI Taxonomy" id="37621"/>
    <lineage>
        <taxon>Eukaryota</taxon>
        <taxon>Metazoa</taxon>
        <taxon>Ecdysozoa</taxon>
        <taxon>Scalidophora</taxon>
        <taxon>Priapulida</taxon>
        <taxon>Priapulimorpha</taxon>
        <taxon>Priapulimorphida</taxon>
        <taxon>Priapulidae</taxon>
        <taxon>Priapulus</taxon>
    </lineage>
</organism>
<evidence type="ECO:0000256" key="5">
    <source>
        <dbReference type="ARBA" id="ARBA00022840"/>
    </source>
</evidence>
<evidence type="ECO:0000256" key="7">
    <source>
        <dbReference type="SAM" id="MobiDB-lite"/>
    </source>
</evidence>
<feature type="domain" description="DEAD-box RNA helicase Q" evidence="9">
    <location>
        <begin position="166"/>
        <end position="194"/>
    </location>
</feature>
<evidence type="ECO:0000256" key="4">
    <source>
        <dbReference type="ARBA" id="ARBA00022806"/>
    </source>
</evidence>
<dbReference type="SUPFAM" id="SSF52540">
    <property type="entry name" value="P-loop containing nucleoside triphosphate hydrolases"/>
    <property type="match status" value="1"/>
</dbReference>
<dbReference type="PANTHER" id="PTHR47958">
    <property type="entry name" value="ATP-DEPENDENT RNA HELICASE DBP3"/>
    <property type="match status" value="1"/>
</dbReference>
<proteinExistence type="predicted"/>
<evidence type="ECO:0000256" key="3">
    <source>
        <dbReference type="ARBA" id="ARBA00022801"/>
    </source>
</evidence>
<feature type="non-terminal residue" evidence="11">
    <location>
        <position position="257"/>
    </location>
</feature>
<dbReference type="GeneID" id="106818557"/>
<keyword evidence="2" id="KW-0547">Nucleotide-binding</keyword>
<name>A0ABM1F2S1_PRICU</name>
<dbReference type="PROSITE" id="PS51195">
    <property type="entry name" value="Q_MOTIF"/>
    <property type="match status" value="1"/>
</dbReference>
<dbReference type="InterPro" id="IPR011545">
    <property type="entry name" value="DEAD/DEAH_box_helicase_dom"/>
</dbReference>
<evidence type="ECO:0000256" key="2">
    <source>
        <dbReference type="ARBA" id="ARBA00022741"/>
    </source>
</evidence>
<keyword evidence="4" id="KW-0347">Helicase</keyword>
<keyword evidence="5" id="KW-0067">ATP-binding</keyword>
<feature type="short sequence motif" description="Q motif" evidence="6">
    <location>
        <begin position="166"/>
        <end position="194"/>
    </location>
</feature>
<evidence type="ECO:0000259" key="8">
    <source>
        <dbReference type="PROSITE" id="PS51192"/>
    </source>
</evidence>
<dbReference type="InterPro" id="IPR027417">
    <property type="entry name" value="P-loop_NTPase"/>
</dbReference>
<evidence type="ECO:0000256" key="6">
    <source>
        <dbReference type="PROSITE-ProRule" id="PRU00552"/>
    </source>
</evidence>
<protein>
    <recommendedName>
        <fullName evidence="1">RNA helicase</fullName>
        <ecNumber evidence="1">3.6.4.13</ecNumber>
    </recommendedName>
</protein>
<accession>A0ABM1F2S1</accession>
<evidence type="ECO:0000313" key="10">
    <source>
        <dbReference type="Proteomes" id="UP000695022"/>
    </source>
</evidence>
<dbReference type="PROSITE" id="PS51192">
    <property type="entry name" value="HELICASE_ATP_BIND_1"/>
    <property type="match status" value="1"/>
</dbReference>
<feature type="region of interest" description="Disordered" evidence="7">
    <location>
        <begin position="1"/>
        <end position="68"/>
    </location>
</feature>